<evidence type="ECO:0000313" key="1">
    <source>
        <dbReference type="EMBL" id="VEL26550.1"/>
    </source>
</evidence>
<accession>A0A3S5AVR8</accession>
<gene>
    <name evidence="1" type="ORF">PXEA_LOCUS19990</name>
</gene>
<proteinExistence type="predicted"/>
<dbReference type="EMBL" id="CAAALY010081015">
    <property type="protein sequence ID" value="VEL26550.1"/>
    <property type="molecule type" value="Genomic_DNA"/>
</dbReference>
<organism evidence="1 2">
    <name type="scientific">Protopolystoma xenopodis</name>
    <dbReference type="NCBI Taxonomy" id="117903"/>
    <lineage>
        <taxon>Eukaryota</taxon>
        <taxon>Metazoa</taxon>
        <taxon>Spiralia</taxon>
        <taxon>Lophotrochozoa</taxon>
        <taxon>Platyhelminthes</taxon>
        <taxon>Monogenea</taxon>
        <taxon>Polyopisthocotylea</taxon>
        <taxon>Polystomatidea</taxon>
        <taxon>Polystomatidae</taxon>
        <taxon>Protopolystoma</taxon>
    </lineage>
</organism>
<evidence type="ECO:0000313" key="2">
    <source>
        <dbReference type="Proteomes" id="UP000784294"/>
    </source>
</evidence>
<protein>
    <submittedName>
        <fullName evidence="1">Uncharacterized protein</fullName>
    </submittedName>
</protein>
<dbReference type="AlphaFoldDB" id="A0A3S5AVR8"/>
<sequence>MTSFNAKPISPRGIVVAAKRSQPRVRHGQNDSRLTIRPGRVLIEVTPNSQLSRPTWRLYFATATAYLTIQQRHQGRLHIFALSSCQTSRYGQADVNACS</sequence>
<dbReference type="Proteomes" id="UP000784294">
    <property type="component" value="Unassembled WGS sequence"/>
</dbReference>
<name>A0A3S5AVR8_9PLAT</name>
<reference evidence="1" key="1">
    <citation type="submission" date="2018-11" db="EMBL/GenBank/DDBJ databases">
        <authorList>
            <consortium name="Pathogen Informatics"/>
        </authorList>
    </citation>
    <scope>NUCLEOTIDE SEQUENCE</scope>
</reference>
<comment type="caution">
    <text evidence="1">The sequence shown here is derived from an EMBL/GenBank/DDBJ whole genome shotgun (WGS) entry which is preliminary data.</text>
</comment>
<keyword evidence="2" id="KW-1185">Reference proteome</keyword>